<sequence length="83" mass="9683">MSGSSKFASNDDSWRTKLYGAYDGLQQAWNKGVRKVVLELDSLEVVHMLLSLILEIPHFAVAWDVKHSIRNQWELKIQHVYRE</sequence>
<dbReference type="InterPro" id="IPR053151">
    <property type="entry name" value="RNase_H-like"/>
</dbReference>
<dbReference type="PANTHER" id="PTHR47723">
    <property type="entry name" value="OS05G0353850 PROTEIN"/>
    <property type="match status" value="1"/>
</dbReference>
<evidence type="ECO:0000259" key="1">
    <source>
        <dbReference type="Pfam" id="PF13456"/>
    </source>
</evidence>
<dbReference type="EMBL" id="JARKNE010000002">
    <property type="protein sequence ID" value="KAK5842980.1"/>
    <property type="molecule type" value="Genomic_DNA"/>
</dbReference>
<dbReference type="InterPro" id="IPR044730">
    <property type="entry name" value="RNase_H-like_dom_plant"/>
</dbReference>
<accession>A0ABR0QUI5</accession>
<keyword evidence="3" id="KW-1185">Reference proteome</keyword>
<dbReference type="CDD" id="cd06222">
    <property type="entry name" value="RNase_H_like"/>
    <property type="match status" value="1"/>
</dbReference>
<comment type="caution">
    <text evidence="2">The sequence shown here is derived from an EMBL/GenBank/DDBJ whole genome shotgun (WGS) entry which is preliminary data.</text>
</comment>
<dbReference type="PANTHER" id="PTHR47723:SF19">
    <property type="entry name" value="POLYNUCLEOTIDYL TRANSFERASE, RIBONUCLEASE H-LIKE SUPERFAMILY PROTEIN"/>
    <property type="match status" value="1"/>
</dbReference>
<organism evidence="2 3">
    <name type="scientific">Gossypium arboreum</name>
    <name type="common">Tree cotton</name>
    <name type="synonym">Gossypium nanking</name>
    <dbReference type="NCBI Taxonomy" id="29729"/>
    <lineage>
        <taxon>Eukaryota</taxon>
        <taxon>Viridiplantae</taxon>
        <taxon>Streptophyta</taxon>
        <taxon>Embryophyta</taxon>
        <taxon>Tracheophyta</taxon>
        <taxon>Spermatophyta</taxon>
        <taxon>Magnoliopsida</taxon>
        <taxon>eudicotyledons</taxon>
        <taxon>Gunneridae</taxon>
        <taxon>Pentapetalae</taxon>
        <taxon>rosids</taxon>
        <taxon>malvids</taxon>
        <taxon>Malvales</taxon>
        <taxon>Malvaceae</taxon>
        <taxon>Malvoideae</taxon>
        <taxon>Gossypium</taxon>
    </lineage>
</organism>
<gene>
    <name evidence="2" type="ORF">PVK06_005404</name>
</gene>
<reference evidence="2 3" key="1">
    <citation type="submission" date="2023-03" db="EMBL/GenBank/DDBJ databases">
        <title>WGS of Gossypium arboreum.</title>
        <authorList>
            <person name="Yu D."/>
        </authorList>
    </citation>
    <scope>NUCLEOTIDE SEQUENCE [LARGE SCALE GENOMIC DNA]</scope>
    <source>
        <tissue evidence="2">Leaf</tissue>
    </source>
</reference>
<feature type="domain" description="RNase H type-1" evidence="1">
    <location>
        <begin position="17"/>
        <end position="83"/>
    </location>
</feature>
<protein>
    <recommendedName>
        <fullName evidence="1">RNase H type-1 domain-containing protein</fullName>
    </recommendedName>
</protein>
<evidence type="ECO:0000313" key="3">
    <source>
        <dbReference type="Proteomes" id="UP001358586"/>
    </source>
</evidence>
<dbReference type="InterPro" id="IPR002156">
    <property type="entry name" value="RNaseH_domain"/>
</dbReference>
<proteinExistence type="predicted"/>
<dbReference type="Pfam" id="PF13456">
    <property type="entry name" value="RVT_3"/>
    <property type="match status" value="1"/>
</dbReference>
<evidence type="ECO:0000313" key="2">
    <source>
        <dbReference type="EMBL" id="KAK5842980.1"/>
    </source>
</evidence>
<name>A0ABR0QUI5_GOSAR</name>
<dbReference type="Proteomes" id="UP001358586">
    <property type="component" value="Chromosome 2"/>
</dbReference>